<reference evidence="1 2" key="1">
    <citation type="journal article" date="2015" name="Genome Announc.">
        <title>Expanding the biotechnology potential of lactobacilli through comparative genomics of 213 strains and associated genera.</title>
        <authorList>
            <person name="Sun Z."/>
            <person name="Harris H.M."/>
            <person name="McCann A."/>
            <person name="Guo C."/>
            <person name="Argimon S."/>
            <person name="Zhang W."/>
            <person name="Yang X."/>
            <person name="Jeffery I.B."/>
            <person name="Cooney J.C."/>
            <person name="Kagawa T.F."/>
            <person name="Liu W."/>
            <person name="Song Y."/>
            <person name="Salvetti E."/>
            <person name="Wrobel A."/>
            <person name="Rasinkangas P."/>
            <person name="Parkhill J."/>
            <person name="Rea M.C."/>
            <person name="O'Sullivan O."/>
            <person name="Ritari J."/>
            <person name="Douillard F.P."/>
            <person name="Paul Ross R."/>
            <person name="Yang R."/>
            <person name="Briner A.E."/>
            <person name="Felis G.E."/>
            <person name="de Vos W.M."/>
            <person name="Barrangou R."/>
            <person name="Klaenhammer T.R."/>
            <person name="Caufield P.W."/>
            <person name="Cui Y."/>
            <person name="Zhang H."/>
            <person name="O'Toole P.W."/>
        </authorList>
    </citation>
    <scope>NUCLEOTIDE SEQUENCE [LARGE SCALE GENOMIC DNA]</scope>
    <source>
        <strain evidence="1 2">DSM 24301</strain>
    </source>
</reference>
<dbReference type="OrthoDB" id="1625426at2"/>
<sequence>MQIQMAERTKIKVPILLMGASGSGKTLSSLLIAKGIVESMFPDMNETEQWAKIGMIETEHQRSSLYVNTQHDDTTIQPFMQIEVIPPFTADRYLEAFNALKQAGAEVIIIDSLSSVWSGDGGILDQVNKLGGQIGDWKKVGPEQQKVLNLLTDMHVHVIATVRSKQGVEVTRNDTGKVQVEKVGLKPDQKDGLEYEFAITFQLYQNHLAQAMKDNSSIFDTQQILGRHVGHQIYDWAEEGVDLVAQANERKKKAIEAINHLIGGNATLEAMLKQFGTQLNNSNIETWNLAQLTAAYKQLAASQKQNEKAGN</sequence>
<proteinExistence type="predicted"/>
<dbReference type="STRING" id="1293598.IV56_GL001904"/>
<name>A0A0R2MTJ0_9LACO</name>
<dbReference type="Pfam" id="PF13479">
    <property type="entry name" value="AAA_24"/>
    <property type="match status" value="1"/>
</dbReference>
<evidence type="ECO:0000313" key="2">
    <source>
        <dbReference type="Proteomes" id="UP000050969"/>
    </source>
</evidence>
<dbReference type="RefSeq" id="WP_054776873.1">
    <property type="nucleotide sequence ID" value="NZ_BBBX01000005.1"/>
</dbReference>
<dbReference type="PATRIC" id="fig|1293598.4.peg.1983"/>
<dbReference type="EMBL" id="JQCE01000048">
    <property type="protein sequence ID" value="KRO16188.1"/>
    <property type="molecule type" value="Genomic_DNA"/>
</dbReference>
<evidence type="ECO:0008006" key="3">
    <source>
        <dbReference type="Google" id="ProtNLM"/>
    </source>
</evidence>
<protein>
    <recommendedName>
        <fullName evidence="3">AAA+ ATPase domain-containing protein</fullName>
    </recommendedName>
</protein>
<evidence type="ECO:0000313" key="1">
    <source>
        <dbReference type="EMBL" id="KRO16188.1"/>
    </source>
</evidence>
<gene>
    <name evidence="1" type="ORF">IV56_GL001904</name>
</gene>
<dbReference type="Proteomes" id="UP000050969">
    <property type="component" value="Unassembled WGS sequence"/>
</dbReference>
<comment type="caution">
    <text evidence="1">The sequence shown here is derived from an EMBL/GenBank/DDBJ whole genome shotgun (WGS) entry which is preliminary data.</text>
</comment>
<dbReference type="InterPro" id="IPR027417">
    <property type="entry name" value="P-loop_NTPase"/>
</dbReference>
<dbReference type="Gene3D" id="3.40.50.300">
    <property type="entry name" value="P-loop containing nucleotide triphosphate hydrolases"/>
    <property type="match status" value="1"/>
</dbReference>
<dbReference type="AlphaFoldDB" id="A0A0R2MTJ0"/>
<organism evidence="1 2">
    <name type="scientific">Lacticaseibacillus saniviri JCM 17471 = DSM 24301</name>
    <dbReference type="NCBI Taxonomy" id="1293598"/>
    <lineage>
        <taxon>Bacteria</taxon>
        <taxon>Bacillati</taxon>
        <taxon>Bacillota</taxon>
        <taxon>Bacilli</taxon>
        <taxon>Lactobacillales</taxon>
        <taxon>Lactobacillaceae</taxon>
        <taxon>Lacticaseibacillus</taxon>
    </lineage>
</organism>
<dbReference type="SUPFAM" id="SSF52540">
    <property type="entry name" value="P-loop containing nucleoside triphosphate hydrolases"/>
    <property type="match status" value="1"/>
</dbReference>
<accession>A0A0R2MTJ0</accession>
<keyword evidence="2" id="KW-1185">Reference proteome</keyword>